<evidence type="ECO:0000256" key="3">
    <source>
        <dbReference type="ARBA" id="ARBA00023125"/>
    </source>
</evidence>
<evidence type="ECO:0000313" key="7">
    <source>
        <dbReference type="Proteomes" id="UP001199916"/>
    </source>
</evidence>
<dbReference type="SUPFAM" id="SSF53822">
    <property type="entry name" value="Periplasmic binding protein-like I"/>
    <property type="match status" value="1"/>
</dbReference>
<dbReference type="InterPro" id="IPR046335">
    <property type="entry name" value="LacI/GalR-like_sensor"/>
</dbReference>
<protein>
    <submittedName>
        <fullName evidence="6">GntR family transcriptional regulator</fullName>
    </submittedName>
</protein>
<evidence type="ECO:0000256" key="1">
    <source>
        <dbReference type="ARBA" id="ARBA00022491"/>
    </source>
</evidence>
<dbReference type="Gene3D" id="1.10.10.10">
    <property type="entry name" value="Winged helix-like DNA-binding domain superfamily/Winged helix DNA-binding domain"/>
    <property type="match status" value="1"/>
</dbReference>
<dbReference type="PRINTS" id="PR00035">
    <property type="entry name" value="HTHGNTR"/>
</dbReference>
<gene>
    <name evidence="6" type="ORF">LQV63_27785</name>
</gene>
<organism evidence="6 7">
    <name type="scientific">Paenibacillus profundus</name>
    <dbReference type="NCBI Taxonomy" id="1173085"/>
    <lineage>
        <taxon>Bacteria</taxon>
        <taxon>Bacillati</taxon>
        <taxon>Bacillota</taxon>
        <taxon>Bacilli</taxon>
        <taxon>Bacillales</taxon>
        <taxon>Paenibacillaceae</taxon>
        <taxon>Paenibacillus</taxon>
    </lineage>
</organism>
<feature type="domain" description="HTH gntR-type" evidence="5">
    <location>
        <begin position="6"/>
        <end position="74"/>
    </location>
</feature>
<sequence length="377" mass="42434">MSKANEPLYLVILNDLKERILQNEYKADQRLPTEVELAKQFSVSRITSKRALAELEREGYIYRIRGSGSYVKALSRYADHSGPRLDGMNKVVSMILPFDNASGLIGYIRGASDYLNAKGYYLSIHQTDANSENENEFLKTLPKNGIPGIIYYPVSDSTNWEIINTLYFNSYPIVTIDKYFESVPVTSVTSDNFNGGYQAASQLIAQGHRRIGFVSSISIESTSSVRNRYFGYCQALKENGLYINDEMVVLNAIVHTRKLGKQEFLSRLMQKCRELQVTAIQCENDTIATDLYKYLSEAGMSIPGDMSLIGFDNNEIVHHLDIPLTTFEQNFFEIGRKSAELVVEGIETGRIASQNIQIPVKLVERLSVGPARDFTHG</sequence>
<evidence type="ECO:0000256" key="4">
    <source>
        <dbReference type="ARBA" id="ARBA00023163"/>
    </source>
</evidence>
<dbReference type="CDD" id="cd06267">
    <property type="entry name" value="PBP1_LacI_sugar_binding-like"/>
    <property type="match status" value="1"/>
</dbReference>
<dbReference type="Gene3D" id="3.40.50.2300">
    <property type="match status" value="2"/>
</dbReference>
<name>A0ABS8YRU7_9BACL</name>
<dbReference type="PROSITE" id="PS50949">
    <property type="entry name" value="HTH_GNTR"/>
    <property type="match status" value="1"/>
</dbReference>
<dbReference type="InterPro" id="IPR028082">
    <property type="entry name" value="Peripla_BP_I"/>
</dbReference>
<dbReference type="Pfam" id="PF13377">
    <property type="entry name" value="Peripla_BP_3"/>
    <property type="match status" value="1"/>
</dbReference>
<proteinExistence type="predicted"/>
<evidence type="ECO:0000313" key="6">
    <source>
        <dbReference type="EMBL" id="MCE5173070.1"/>
    </source>
</evidence>
<evidence type="ECO:0000259" key="5">
    <source>
        <dbReference type="PROSITE" id="PS50949"/>
    </source>
</evidence>
<keyword evidence="1" id="KW-0678">Repressor</keyword>
<evidence type="ECO:0000256" key="2">
    <source>
        <dbReference type="ARBA" id="ARBA00023015"/>
    </source>
</evidence>
<dbReference type="SMART" id="SM00345">
    <property type="entry name" value="HTH_GNTR"/>
    <property type="match status" value="1"/>
</dbReference>
<keyword evidence="7" id="KW-1185">Reference proteome</keyword>
<accession>A0ABS8YRU7</accession>
<keyword evidence="3" id="KW-0238">DNA-binding</keyword>
<dbReference type="InterPro" id="IPR036390">
    <property type="entry name" value="WH_DNA-bd_sf"/>
</dbReference>
<dbReference type="PANTHER" id="PTHR30146">
    <property type="entry name" value="LACI-RELATED TRANSCRIPTIONAL REPRESSOR"/>
    <property type="match status" value="1"/>
</dbReference>
<dbReference type="CDD" id="cd07377">
    <property type="entry name" value="WHTH_GntR"/>
    <property type="match status" value="1"/>
</dbReference>
<dbReference type="Pfam" id="PF00392">
    <property type="entry name" value="GntR"/>
    <property type="match status" value="1"/>
</dbReference>
<dbReference type="InterPro" id="IPR036388">
    <property type="entry name" value="WH-like_DNA-bd_sf"/>
</dbReference>
<keyword evidence="2" id="KW-0805">Transcription regulation</keyword>
<dbReference type="PANTHER" id="PTHR30146:SF148">
    <property type="entry name" value="HTH-TYPE TRANSCRIPTIONAL REPRESSOR PURR-RELATED"/>
    <property type="match status" value="1"/>
</dbReference>
<comment type="caution">
    <text evidence="6">The sequence shown here is derived from an EMBL/GenBank/DDBJ whole genome shotgun (WGS) entry which is preliminary data.</text>
</comment>
<dbReference type="Proteomes" id="UP001199916">
    <property type="component" value="Unassembled WGS sequence"/>
</dbReference>
<dbReference type="InterPro" id="IPR000524">
    <property type="entry name" value="Tscrpt_reg_HTH_GntR"/>
</dbReference>
<dbReference type="EMBL" id="JAJNBZ010000040">
    <property type="protein sequence ID" value="MCE5173070.1"/>
    <property type="molecule type" value="Genomic_DNA"/>
</dbReference>
<keyword evidence="4" id="KW-0804">Transcription</keyword>
<reference evidence="6 7" key="1">
    <citation type="submission" date="2021-11" db="EMBL/GenBank/DDBJ databases">
        <title>Draft genome sequence of Paenibacillus profundus YoMME, a new Gram-positive bacteria with exoelectrogenic properties.</title>
        <authorList>
            <person name="Hubenova Y."/>
            <person name="Hubenova E."/>
            <person name="Manasiev Y."/>
            <person name="Peykov S."/>
            <person name="Mitov M."/>
        </authorList>
    </citation>
    <scope>NUCLEOTIDE SEQUENCE [LARGE SCALE GENOMIC DNA]</scope>
    <source>
        <strain evidence="6 7">YoMME</strain>
    </source>
</reference>
<dbReference type="SUPFAM" id="SSF46785">
    <property type="entry name" value="Winged helix' DNA-binding domain"/>
    <property type="match status" value="1"/>
</dbReference>